<sequence>MAVDPVTIGVVGVVASLALTFFTGITDFAPGACERLEPYLLSQVVGQELAIHQLCDAVCDHIQKQQPHKPLVLSVHGPPGVGKSMLHHLAAKALYNKDPITATSCPGSDCPGYKVLYGMDYILVEREQQHLLLRESLLDHLRRAPQSLIVIEEYDKLDCPTRGMFRQLLENAQTANVTMDRAVVILESNTGYTQLHEMLVQAGDRSKIAPEAAQRVLKDLVFDIWQRGECEDRTDTLKMVGLIDFFLPFLPLERPHIKQLFEMRLLEKAQQMRQSMGTDLAWDDAVLAFLTGKVDLEGAYPIEGAKEAPYMTYG</sequence>
<dbReference type="GO" id="GO:0016887">
    <property type="term" value="F:ATP hydrolysis activity"/>
    <property type="evidence" value="ECO:0007669"/>
    <property type="project" value="InterPro"/>
</dbReference>
<comment type="similarity">
    <text evidence="1">Belongs to the ClpA/ClpB family. Torsin subfamily.</text>
</comment>
<dbReference type="InterPro" id="IPR010448">
    <property type="entry name" value="Torsin"/>
</dbReference>
<dbReference type="GO" id="GO:0005737">
    <property type="term" value="C:cytoplasm"/>
    <property type="evidence" value="ECO:0007669"/>
    <property type="project" value="UniProtKB-ARBA"/>
</dbReference>
<dbReference type="Pfam" id="PF06309">
    <property type="entry name" value="Torsin"/>
    <property type="match status" value="1"/>
</dbReference>
<evidence type="ECO:0000313" key="3">
    <source>
        <dbReference type="EMBL" id="KAK9830272.1"/>
    </source>
</evidence>
<dbReference type="CDD" id="cd00009">
    <property type="entry name" value="AAA"/>
    <property type="match status" value="1"/>
</dbReference>
<dbReference type="PANTHER" id="PTHR10760:SF2">
    <property type="entry name" value="LD13476P-RELATED"/>
    <property type="match status" value="1"/>
</dbReference>
<evidence type="ECO:0000256" key="1">
    <source>
        <dbReference type="ARBA" id="ARBA00006235"/>
    </source>
</evidence>
<evidence type="ECO:0000313" key="4">
    <source>
        <dbReference type="Proteomes" id="UP001489004"/>
    </source>
</evidence>
<evidence type="ECO:0000256" key="2">
    <source>
        <dbReference type="SAM" id="Phobius"/>
    </source>
</evidence>
<name>A0AAW1R8X4_9CHLO</name>
<dbReference type="PANTHER" id="PTHR10760">
    <property type="entry name" value="TORSIN"/>
    <property type="match status" value="1"/>
</dbReference>
<comment type="caution">
    <text evidence="3">The sequence shown here is derived from an EMBL/GenBank/DDBJ whole genome shotgun (WGS) entry which is preliminary data.</text>
</comment>
<dbReference type="SUPFAM" id="SSF52540">
    <property type="entry name" value="P-loop containing nucleoside triphosphate hydrolases"/>
    <property type="match status" value="1"/>
</dbReference>
<dbReference type="GO" id="GO:0005524">
    <property type="term" value="F:ATP binding"/>
    <property type="evidence" value="ECO:0007669"/>
    <property type="project" value="InterPro"/>
</dbReference>
<feature type="transmembrane region" description="Helical" evidence="2">
    <location>
        <begin position="6"/>
        <end position="25"/>
    </location>
</feature>
<accession>A0AAW1R8X4</accession>
<evidence type="ECO:0008006" key="5">
    <source>
        <dbReference type="Google" id="ProtNLM"/>
    </source>
</evidence>
<keyword evidence="4" id="KW-1185">Reference proteome</keyword>
<reference evidence="3 4" key="1">
    <citation type="journal article" date="2024" name="Nat. Commun.">
        <title>Phylogenomics reveals the evolutionary origins of lichenization in chlorophyte algae.</title>
        <authorList>
            <person name="Puginier C."/>
            <person name="Libourel C."/>
            <person name="Otte J."/>
            <person name="Skaloud P."/>
            <person name="Haon M."/>
            <person name="Grisel S."/>
            <person name="Petersen M."/>
            <person name="Berrin J.G."/>
            <person name="Delaux P.M."/>
            <person name="Dal Grande F."/>
            <person name="Keller J."/>
        </authorList>
    </citation>
    <scope>NUCLEOTIDE SEQUENCE [LARGE SCALE GENOMIC DNA]</scope>
    <source>
        <strain evidence="3 4">SAG 2043</strain>
    </source>
</reference>
<dbReference type="Gene3D" id="3.40.50.300">
    <property type="entry name" value="P-loop containing nucleotide triphosphate hydrolases"/>
    <property type="match status" value="1"/>
</dbReference>
<keyword evidence="2" id="KW-0812">Transmembrane</keyword>
<dbReference type="AlphaFoldDB" id="A0AAW1R8X4"/>
<proteinExistence type="inferred from homology"/>
<organism evidence="3 4">
    <name type="scientific">[Myrmecia] bisecta</name>
    <dbReference type="NCBI Taxonomy" id="41462"/>
    <lineage>
        <taxon>Eukaryota</taxon>
        <taxon>Viridiplantae</taxon>
        <taxon>Chlorophyta</taxon>
        <taxon>core chlorophytes</taxon>
        <taxon>Trebouxiophyceae</taxon>
        <taxon>Trebouxiales</taxon>
        <taxon>Trebouxiaceae</taxon>
        <taxon>Myrmecia</taxon>
    </lineage>
</organism>
<gene>
    <name evidence="3" type="ORF">WJX72_010727</name>
</gene>
<keyword evidence="2" id="KW-1133">Transmembrane helix</keyword>
<protein>
    <recommendedName>
        <fullName evidence="5">AAA+ ATPase domain-containing protein</fullName>
    </recommendedName>
</protein>
<dbReference type="Proteomes" id="UP001489004">
    <property type="component" value="Unassembled WGS sequence"/>
</dbReference>
<dbReference type="InterPro" id="IPR027417">
    <property type="entry name" value="P-loop_NTPase"/>
</dbReference>
<keyword evidence="2" id="KW-0472">Membrane</keyword>
<dbReference type="EMBL" id="JALJOR010000001">
    <property type="protein sequence ID" value="KAK9830272.1"/>
    <property type="molecule type" value="Genomic_DNA"/>
</dbReference>